<evidence type="ECO:0000313" key="2">
    <source>
        <dbReference type="EMBL" id="JAE31841.1"/>
    </source>
</evidence>
<feature type="transmembrane region" description="Helical" evidence="1">
    <location>
        <begin position="6"/>
        <end position="24"/>
    </location>
</feature>
<evidence type="ECO:0000256" key="1">
    <source>
        <dbReference type="SAM" id="Phobius"/>
    </source>
</evidence>
<protein>
    <submittedName>
        <fullName evidence="2">Uncharacterized protein</fullName>
    </submittedName>
</protein>
<dbReference type="AlphaFoldDB" id="A0A0A9HAF5"/>
<keyword evidence="1" id="KW-0812">Transmembrane</keyword>
<keyword evidence="1" id="KW-0472">Membrane</keyword>
<name>A0A0A9HAF5_ARUDO</name>
<dbReference type="EMBL" id="GBRH01166055">
    <property type="protein sequence ID" value="JAE31841.1"/>
    <property type="molecule type" value="Transcribed_RNA"/>
</dbReference>
<proteinExistence type="predicted"/>
<organism evidence="2">
    <name type="scientific">Arundo donax</name>
    <name type="common">Giant reed</name>
    <name type="synonym">Donax arundinaceus</name>
    <dbReference type="NCBI Taxonomy" id="35708"/>
    <lineage>
        <taxon>Eukaryota</taxon>
        <taxon>Viridiplantae</taxon>
        <taxon>Streptophyta</taxon>
        <taxon>Embryophyta</taxon>
        <taxon>Tracheophyta</taxon>
        <taxon>Spermatophyta</taxon>
        <taxon>Magnoliopsida</taxon>
        <taxon>Liliopsida</taxon>
        <taxon>Poales</taxon>
        <taxon>Poaceae</taxon>
        <taxon>PACMAD clade</taxon>
        <taxon>Arundinoideae</taxon>
        <taxon>Arundineae</taxon>
        <taxon>Arundo</taxon>
    </lineage>
</organism>
<reference evidence="2" key="2">
    <citation type="journal article" date="2015" name="Data Brief">
        <title>Shoot transcriptome of the giant reed, Arundo donax.</title>
        <authorList>
            <person name="Barrero R.A."/>
            <person name="Guerrero F.D."/>
            <person name="Moolhuijzen P."/>
            <person name="Goolsby J.A."/>
            <person name="Tidwell J."/>
            <person name="Bellgard S.E."/>
            <person name="Bellgard M.I."/>
        </authorList>
    </citation>
    <scope>NUCLEOTIDE SEQUENCE</scope>
    <source>
        <tissue evidence="2">Shoot tissue taken approximately 20 cm above the soil surface</tissue>
    </source>
</reference>
<accession>A0A0A9HAF5</accession>
<reference evidence="2" key="1">
    <citation type="submission" date="2014-09" db="EMBL/GenBank/DDBJ databases">
        <authorList>
            <person name="Magalhaes I.L.F."/>
            <person name="Oliveira U."/>
            <person name="Santos F.R."/>
            <person name="Vidigal T.H.D.A."/>
            <person name="Brescovit A.D."/>
            <person name="Santos A.J."/>
        </authorList>
    </citation>
    <scope>NUCLEOTIDE SEQUENCE</scope>
    <source>
        <tissue evidence="2">Shoot tissue taken approximately 20 cm above the soil surface</tissue>
    </source>
</reference>
<sequence>MLVLTSWLLEFLIHIFLALLCCYAPKILGYLRHVSPHIPEIIA</sequence>
<keyword evidence="1" id="KW-1133">Transmembrane helix</keyword>